<dbReference type="GO" id="GO:0005886">
    <property type="term" value="C:plasma membrane"/>
    <property type="evidence" value="ECO:0007669"/>
    <property type="project" value="UniProtKB-SubCell"/>
</dbReference>
<sequence length="754" mass="81025">MRSWRRHRVPFIEQGEHSECGLAAAAMILAAFGHPVTMDELRRRYGAPRGGLSLANIVTVLSDSGIRVRAVTTPSAEALKTVMTPCILHWDDNHFVVLDHYAYGRFRIADPANGRHAYTPGELAAHCSGAVLIPQPTNDGCATIPIRPRSGTVSILTGFLRRNMPAIGLSLLFSLVVQGLTLIVPAGTGYMVDHGALAAQSGFPPLVATMLLASLLVYYAVGALNTVMLTRVQVRFGRYLSRRYMTGVLDREFPFFVNRSGGDLIYRANLVMVVEQIVTGSLPSTVVSMVFLVVYLIMMIAYSAPLTMLTLTVCAAVLVVSVIYSLRNRTLVERATVAQADVQRAFIETFSGIETVKSLNLESHCYDRWSARLGAQLDYQTRQGRLSALLSSLSSALVFVLPLCVVAFGMTFVGRGTLALGAVVGFMSLASAFVTPFSGIVGVISQIMAFATYMRKICEMIPAGEGDRRGGGASLACDEPGGEPGDVGLGDVGLGDGGRSACGGPSGDESGDGILERLHATGVGYSYTAFDAPVLSDVDCDIRKGDKIAIVGPTGSGKSTLLKLLAGLIEPVCGTVTINDGGCRIYDADSRWKAGRLAYVHQESTVFNETLRDNITLHRPWLTDDDIVRACEVAGINEGMMDPVVGLDAMVSERGMNLSGGQRQKVAIARAVVGRPDFLLMDEPTSALDNDTERHVMTALLDSDNACIVVAHRLASIRNFDRIHVMDHGQIVESGTHDELLQAGGLYSRLYRQE</sequence>
<comment type="subcellular location">
    <subcellularLocation>
        <location evidence="1">Cell membrane</location>
        <topology evidence="1">Multi-pass membrane protein</topology>
    </subcellularLocation>
</comment>
<name>A0A4R0V3T2_BIFLL</name>
<evidence type="ECO:0000256" key="2">
    <source>
        <dbReference type="ARBA" id="ARBA00022448"/>
    </source>
</evidence>
<evidence type="ECO:0000256" key="9">
    <source>
        <dbReference type="ARBA" id="ARBA00022989"/>
    </source>
</evidence>
<feature type="transmembrane region" description="Helical" evidence="13">
    <location>
        <begin position="388"/>
        <end position="412"/>
    </location>
</feature>
<dbReference type="GO" id="GO:0034040">
    <property type="term" value="F:ATPase-coupled lipid transmembrane transporter activity"/>
    <property type="evidence" value="ECO:0007669"/>
    <property type="project" value="TreeGrafter"/>
</dbReference>
<dbReference type="Gene3D" id="3.40.50.300">
    <property type="entry name" value="P-loop containing nucleotide triphosphate hydrolases"/>
    <property type="match status" value="1"/>
</dbReference>
<keyword evidence="6" id="KW-0378">Hydrolase</keyword>
<dbReference type="InterPro" id="IPR003593">
    <property type="entry name" value="AAA+_ATPase"/>
</dbReference>
<dbReference type="GO" id="GO:0140359">
    <property type="term" value="F:ABC-type transporter activity"/>
    <property type="evidence" value="ECO:0007669"/>
    <property type="project" value="InterPro"/>
</dbReference>
<dbReference type="RefSeq" id="WP_131219431.1">
    <property type="nucleotide sequence ID" value="NZ_SHRJ01000028.1"/>
</dbReference>
<dbReference type="GO" id="GO:0015031">
    <property type="term" value="P:protein transport"/>
    <property type="evidence" value="ECO:0007669"/>
    <property type="project" value="UniProtKB-KW"/>
</dbReference>
<dbReference type="GO" id="GO:0006508">
    <property type="term" value="P:proteolysis"/>
    <property type="evidence" value="ECO:0007669"/>
    <property type="project" value="InterPro"/>
</dbReference>
<dbReference type="SUPFAM" id="SSF52540">
    <property type="entry name" value="P-loop containing nucleoside triphosphate hydrolases"/>
    <property type="match status" value="1"/>
</dbReference>
<reference evidence="17 18" key="1">
    <citation type="journal article" date="2018" name="Sci. Rep.">
        <title>Genomic diversity and distribution of Bifidobacterium longum subsp. longum across the human lifespan.</title>
        <authorList>
            <person name="Odamaki T."/>
            <person name="Bottacini F."/>
            <person name="Kato K."/>
            <person name="Mitsuyama E."/>
            <person name="Yoshida K."/>
            <person name="Horigome A."/>
            <person name="Xiao J.Z."/>
            <person name="van Sinderen D."/>
        </authorList>
    </citation>
    <scope>NUCLEOTIDE SEQUENCE [LARGE SCALE GENOMIC DNA]</scope>
    <source>
        <strain evidence="17 18">MCC10113</strain>
    </source>
</reference>
<evidence type="ECO:0000256" key="4">
    <source>
        <dbReference type="ARBA" id="ARBA00022692"/>
    </source>
</evidence>
<feature type="domain" description="ABC transmembrane type-1" evidence="15">
    <location>
        <begin position="169"/>
        <end position="449"/>
    </location>
</feature>
<evidence type="ECO:0000256" key="11">
    <source>
        <dbReference type="ARBA" id="ARBA00043264"/>
    </source>
</evidence>
<dbReference type="GO" id="GO:0043213">
    <property type="term" value="P:bacteriocin transport"/>
    <property type="evidence" value="ECO:0007669"/>
    <property type="project" value="UniProtKB-KW"/>
</dbReference>
<dbReference type="Pfam" id="PF03412">
    <property type="entry name" value="Peptidase_C39"/>
    <property type="match status" value="1"/>
</dbReference>
<dbReference type="PANTHER" id="PTHR24221">
    <property type="entry name" value="ATP-BINDING CASSETTE SUB-FAMILY B"/>
    <property type="match status" value="1"/>
</dbReference>
<dbReference type="Gene3D" id="1.20.1560.10">
    <property type="entry name" value="ABC transporter type 1, transmembrane domain"/>
    <property type="match status" value="1"/>
</dbReference>
<evidence type="ECO:0000313" key="17">
    <source>
        <dbReference type="EMBL" id="TCF56732.1"/>
    </source>
</evidence>
<dbReference type="Pfam" id="PF00664">
    <property type="entry name" value="ABC_membrane"/>
    <property type="match status" value="1"/>
</dbReference>
<feature type="transmembrane region" description="Helical" evidence="13">
    <location>
        <begin position="166"/>
        <end position="186"/>
    </location>
</feature>
<evidence type="ECO:0000256" key="1">
    <source>
        <dbReference type="ARBA" id="ARBA00004651"/>
    </source>
</evidence>
<keyword evidence="6" id="KW-0788">Thiol protease</keyword>
<keyword evidence="11" id="KW-0080">Bacteriocin transport</keyword>
<comment type="similarity">
    <text evidence="12">Belongs to the ABC transporter superfamily. Lipid exporter (TC 3.A.1.106) family.</text>
</comment>
<evidence type="ECO:0000313" key="18">
    <source>
        <dbReference type="Proteomes" id="UP000292478"/>
    </source>
</evidence>
<evidence type="ECO:0000256" key="6">
    <source>
        <dbReference type="ARBA" id="ARBA00022807"/>
    </source>
</evidence>
<dbReference type="SUPFAM" id="SSF90123">
    <property type="entry name" value="ABC transporter transmembrane region"/>
    <property type="match status" value="1"/>
</dbReference>
<evidence type="ECO:0000256" key="5">
    <source>
        <dbReference type="ARBA" id="ARBA00022741"/>
    </source>
</evidence>
<keyword evidence="4 13" id="KW-0812">Transmembrane</keyword>
<keyword evidence="5" id="KW-0547">Nucleotide-binding</keyword>
<dbReference type="PANTHER" id="PTHR24221:SF654">
    <property type="entry name" value="ATP-BINDING CASSETTE SUB-FAMILY B MEMBER 6"/>
    <property type="match status" value="1"/>
</dbReference>
<dbReference type="Pfam" id="PF00005">
    <property type="entry name" value="ABC_tran"/>
    <property type="match status" value="1"/>
</dbReference>
<dbReference type="GO" id="GO:0008234">
    <property type="term" value="F:cysteine-type peptidase activity"/>
    <property type="evidence" value="ECO:0007669"/>
    <property type="project" value="UniProtKB-KW"/>
</dbReference>
<evidence type="ECO:0000256" key="10">
    <source>
        <dbReference type="ARBA" id="ARBA00023136"/>
    </source>
</evidence>
<feature type="domain" description="ABC transporter" evidence="14">
    <location>
        <begin position="518"/>
        <end position="753"/>
    </location>
</feature>
<keyword evidence="2" id="KW-0813">Transport</keyword>
<dbReference type="SMART" id="SM00382">
    <property type="entry name" value="AAA"/>
    <property type="match status" value="1"/>
</dbReference>
<gene>
    <name evidence="17" type="ORF">MCC10113_1730</name>
</gene>
<keyword evidence="9 13" id="KW-1133">Transmembrane helix</keyword>
<evidence type="ECO:0000256" key="8">
    <source>
        <dbReference type="ARBA" id="ARBA00022927"/>
    </source>
</evidence>
<evidence type="ECO:0000256" key="7">
    <source>
        <dbReference type="ARBA" id="ARBA00022840"/>
    </source>
</evidence>
<keyword evidence="3" id="KW-1003">Cell membrane</keyword>
<organism evidence="17 18">
    <name type="scientific">Bifidobacterium longum subsp. longum</name>
    <dbReference type="NCBI Taxonomy" id="1679"/>
    <lineage>
        <taxon>Bacteria</taxon>
        <taxon>Bacillati</taxon>
        <taxon>Actinomycetota</taxon>
        <taxon>Actinomycetes</taxon>
        <taxon>Bifidobacteriales</taxon>
        <taxon>Bifidobacteriaceae</taxon>
        <taxon>Bifidobacterium</taxon>
    </lineage>
</organism>
<dbReference type="InterPro" id="IPR027417">
    <property type="entry name" value="P-loop_NTPase"/>
</dbReference>
<dbReference type="PROSITE" id="PS50929">
    <property type="entry name" value="ABC_TM1F"/>
    <property type="match status" value="1"/>
</dbReference>
<comment type="caution">
    <text evidence="17">The sequence shown here is derived from an EMBL/GenBank/DDBJ whole genome shotgun (WGS) entry which is preliminary data.</text>
</comment>
<dbReference type="InterPro" id="IPR036640">
    <property type="entry name" value="ABC1_TM_sf"/>
</dbReference>
<dbReference type="FunFam" id="3.40.50.300:FF:000299">
    <property type="entry name" value="ABC transporter ATP-binding protein/permease"/>
    <property type="match status" value="1"/>
</dbReference>
<accession>A0A4R0V3T2</accession>
<proteinExistence type="inferred from homology"/>
<evidence type="ECO:0000256" key="13">
    <source>
        <dbReference type="SAM" id="Phobius"/>
    </source>
</evidence>
<evidence type="ECO:0000259" key="16">
    <source>
        <dbReference type="PROSITE" id="PS50990"/>
    </source>
</evidence>
<feature type="transmembrane region" description="Helical" evidence="13">
    <location>
        <begin position="277"/>
        <end position="302"/>
    </location>
</feature>
<dbReference type="GO" id="GO:0005524">
    <property type="term" value="F:ATP binding"/>
    <property type="evidence" value="ECO:0007669"/>
    <property type="project" value="UniProtKB-KW"/>
</dbReference>
<dbReference type="Proteomes" id="UP000292478">
    <property type="component" value="Unassembled WGS sequence"/>
</dbReference>
<dbReference type="GO" id="GO:0016887">
    <property type="term" value="F:ATP hydrolysis activity"/>
    <property type="evidence" value="ECO:0007669"/>
    <property type="project" value="InterPro"/>
</dbReference>
<dbReference type="PROSITE" id="PS00211">
    <property type="entry name" value="ABC_TRANSPORTER_1"/>
    <property type="match status" value="1"/>
</dbReference>
<dbReference type="InterPro" id="IPR039421">
    <property type="entry name" value="Type_1_exporter"/>
</dbReference>
<evidence type="ECO:0000259" key="15">
    <source>
        <dbReference type="PROSITE" id="PS50929"/>
    </source>
</evidence>
<dbReference type="InterPro" id="IPR011527">
    <property type="entry name" value="ABC1_TM_dom"/>
</dbReference>
<dbReference type="PROSITE" id="PS50990">
    <property type="entry name" value="PEPTIDASE_C39"/>
    <property type="match status" value="1"/>
</dbReference>
<dbReference type="AlphaFoldDB" id="A0A4R0V3T2"/>
<feature type="transmembrane region" description="Helical" evidence="13">
    <location>
        <begin position="206"/>
        <end position="229"/>
    </location>
</feature>
<evidence type="ECO:0000259" key="14">
    <source>
        <dbReference type="PROSITE" id="PS50893"/>
    </source>
</evidence>
<dbReference type="InterPro" id="IPR003439">
    <property type="entry name" value="ABC_transporter-like_ATP-bd"/>
</dbReference>
<evidence type="ECO:0000256" key="12">
    <source>
        <dbReference type="ARBA" id="ARBA00061644"/>
    </source>
</evidence>
<dbReference type="Gene3D" id="3.90.70.10">
    <property type="entry name" value="Cysteine proteinases"/>
    <property type="match status" value="1"/>
</dbReference>
<feature type="transmembrane region" description="Helical" evidence="13">
    <location>
        <begin position="308"/>
        <end position="326"/>
    </location>
</feature>
<dbReference type="PROSITE" id="PS50893">
    <property type="entry name" value="ABC_TRANSPORTER_2"/>
    <property type="match status" value="1"/>
</dbReference>
<dbReference type="InterPro" id="IPR005074">
    <property type="entry name" value="Peptidase_C39"/>
</dbReference>
<dbReference type="EMBL" id="SHTC01000026">
    <property type="protein sequence ID" value="TCF56732.1"/>
    <property type="molecule type" value="Genomic_DNA"/>
</dbReference>
<feature type="transmembrane region" description="Helical" evidence="13">
    <location>
        <begin position="418"/>
        <end position="451"/>
    </location>
</feature>
<evidence type="ECO:0000256" key="3">
    <source>
        <dbReference type="ARBA" id="ARBA00022475"/>
    </source>
</evidence>
<dbReference type="InterPro" id="IPR017871">
    <property type="entry name" value="ABC_transporter-like_CS"/>
</dbReference>
<protein>
    <submittedName>
        <fullName evidence="17">ABC transporter ATP-binding protein</fullName>
    </submittedName>
</protein>
<keyword evidence="8" id="KW-0653">Protein transport</keyword>
<keyword evidence="7 17" id="KW-0067">ATP-binding</keyword>
<feature type="domain" description="Peptidase C39" evidence="16">
    <location>
        <begin position="14"/>
        <end position="134"/>
    </location>
</feature>
<keyword evidence="6" id="KW-0645">Protease</keyword>
<keyword evidence="10 13" id="KW-0472">Membrane</keyword>